<gene>
    <name evidence="4" type="ORF">JJB74_14850</name>
</gene>
<dbReference type="GO" id="GO:0000271">
    <property type="term" value="P:polysaccharide biosynthetic process"/>
    <property type="evidence" value="ECO:0007669"/>
    <property type="project" value="TreeGrafter"/>
</dbReference>
<keyword evidence="5" id="KW-1185">Reference proteome</keyword>
<name>A0A934W243_9BURK</name>
<dbReference type="PANTHER" id="PTHR30244">
    <property type="entry name" value="TRANSAMINASE"/>
    <property type="match status" value="1"/>
</dbReference>
<evidence type="ECO:0000256" key="1">
    <source>
        <dbReference type="ARBA" id="ARBA00022898"/>
    </source>
</evidence>
<evidence type="ECO:0000256" key="2">
    <source>
        <dbReference type="ARBA" id="ARBA00037999"/>
    </source>
</evidence>
<dbReference type="Gene3D" id="3.90.1150.10">
    <property type="entry name" value="Aspartate Aminotransferase, domain 1"/>
    <property type="match status" value="1"/>
</dbReference>
<dbReference type="InterPro" id="IPR015421">
    <property type="entry name" value="PyrdxlP-dep_Trfase_major"/>
</dbReference>
<dbReference type="InterPro" id="IPR000653">
    <property type="entry name" value="DegT/StrS_aminotransferase"/>
</dbReference>
<dbReference type="GO" id="GO:0030170">
    <property type="term" value="F:pyridoxal phosphate binding"/>
    <property type="evidence" value="ECO:0007669"/>
    <property type="project" value="TreeGrafter"/>
</dbReference>
<dbReference type="AlphaFoldDB" id="A0A934W243"/>
<comment type="similarity">
    <text evidence="2 3">Belongs to the DegT/DnrJ/EryC1 family.</text>
</comment>
<dbReference type="GO" id="GO:0008483">
    <property type="term" value="F:transaminase activity"/>
    <property type="evidence" value="ECO:0007669"/>
    <property type="project" value="UniProtKB-KW"/>
</dbReference>
<dbReference type="Pfam" id="PF01041">
    <property type="entry name" value="DegT_DnrJ_EryC1"/>
    <property type="match status" value="1"/>
</dbReference>
<accession>A0A934W243</accession>
<protein>
    <submittedName>
        <fullName evidence="4">DegT/DnrJ/EryC1/StrS family aminotransferase</fullName>
    </submittedName>
</protein>
<keyword evidence="4" id="KW-0808">Transferase</keyword>
<dbReference type="Gene3D" id="3.40.640.10">
    <property type="entry name" value="Type I PLP-dependent aspartate aminotransferase-like (Major domain)"/>
    <property type="match status" value="1"/>
</dbReference>
<sequence>MTIPVLDHLAAYRDIKPEIDQAMSRSAAAGWHVGGPDVAEFESEFAAYLAVKDCLAFASGRIALVMALRAVGVKHGDEVILPANAMRASWDAVHECGAVAVPVDPQCDTAQIDPALIEAVVTPRTKTILVSHLYGIPADMDAVLAVARRRGLKVVEDASHALGACYKGRRIGAHGDAVAWGFSNLGRFGSDDCAGAVTTDNRLVALRLRILRDCESDSGCGRAGKGRSASIDPVTAAVLRVKLLHLDAWNRQRCLVAAYYQQRIDRSALTLPVVPALSSSSWHMFVVRHARRDSLRTALAAAGIQTAIPHEQPHGADSAEACAAGPNASALSARMASQSISLPMGAHLTAEQIHFVVSILNSLAAHE</sequence>
<reference evidence="4" key="1">
    <citation type="submission" date="2021-01" db="EMBL/GenBank/DDBJ databases">
        <title>Genome sequence of strain Noviherbaspirillum sp. DKR-6.</title>
        <authorList>
            <person name="Chaudhary D.K."/>
        </authorList>
    </citation>
    <scope>NUCLEOTIDE SEQUENCE</scope>
    <source>
        <strain evidence="4">DKR-6</strain>
    </source>
</reference>
<keyword evidence="4" id="KW-0032">Aminotransferase</keyword>
<dbReference type="InterPro" id="IPR015424">
    <property type="entry name" value="PyrdxlP-dep_Trfase"/>
</dbReference>
<dbReference type="InterPro" id="IPR015422">
    <property type="entry name" value="PyrdxlP-dep_Trfase_small"/>
</dbReference>
<dbReference type="PIRSF" id="PIRSF000390">
    <property type="entry name" value="PLP_StrS"/>
    <property type="match status" value="1"/>
</dbReference>
<dbReference type="PANTHER" id="PTHR30244:SF36">
    <property type="entry name" value="3-OXO-GLUCOSE-6-PHOSPHATE:GLUTAMATE AMINOTRANSFERASE"/>
    <property type="match status" value="1"/>
</dbReference>
<dbReference type="CDD" id="cd00616">
    <property type="entry name" value="AHBA_syn"/>
    <property type="match status" value="1"/>
</dbReference>
<comment type="caution">
    <text evidence="4">The sequence shown here is derived from an EMBL/GenBank/DDBJ whole genome shotgun (WGS) entry which is preliminary data.</text>
</comment>
<dbReference type="EMBL" id="JAEPBG010000006">
    <property type="protein sequence ID" value="MBK4735896.1"/>
    <property type="molecule type" value="Genomic_DNA"/>
</dbReference>
<evidence type="ECO:0000256" key="3">
    <source>
        <dbReference type="RuleBase" id="RU004508"/>
    </source>
</evidence>
<dbReference type="Proteomes" id="UP000622890">
    <property type="component" value="Unassembled WGS sequence"/>
</dbReference>
<dbReference type="RefSeq" id="WP_200592788.1">
    <property type="nucleotide sequence ID" value="NZ_JAEPBG010000006.1"/>
</dbReference>
<proteinExistence type="inferred from homology"/>
<dbReference type="SUPFAM" id="SSF53383">
    <property type="entry name" value="PLP-dependent transferases"/>
    <property type="match status" value="1"/>
</dbReference>
<keyword evidence="1 3" id="KW-0663">Pyridoxal phosphate</keyword>
<evidence type="ECO:0000313" key="4">
    <source>
        <dbReference type="EMBL" id="MBK4735896.1"/>
    </source>
</evidence>
<organism evidence="4 5">
    <name type="scientific">Noviherbaspirillum pedocola</name>
    <dbReference type="NCBI Taxonomy" id="2801341"/>
    <lineage>
        <taxon>Bacteria</taxon>
        <taxon>Pseudomonadati</taxon>
        <taxon>Pseudomonadota</taxon>
        <taxon>Betaproteobacteria</taxon>
        <taxon>Burkholderiales</taxon>
        <taxon>Oxalobacteraceae</taxon>
        <taxon>Noviherbaspirillum</taxon>
    </lineage>
</organism>
<evidence type="ECO:0000313" key="5">
    <source>
        <dbReference type="Proteomes" id="UP000622890"/>
    </source>
</evidence>